<evidence type="ECO:0000256" key="2">
    <source>
        <dbReference type="ARBA" id="ARBA00010665"/>
    </source>
</evidence>
<dbReference type="GO" id="GO:0006955">
    <property type="term" value="P:immune response"/>
    <property type="evidence" value="ECO:0007669"/>
    <property type="project" value="InterPro"/>
</dbReference>
<sequence length="166" mass="18731">MRCLPYLAQSAKTTKKKKMPQSFQTYFLFFSFINPHSTSFTLRLSLLHPHWSSKVKTTITKMNKPLLLLVALTFCCCIASLHGFTINTCRCRKTTMRPVFAKMVKKIEVTPVSGHCPRTEIMITVRSGAKICVNPEAKWFPGLLKTLQKKNTVSTTGPRTASTPSF</sequence>
<dbReference type="SUPFAM" id="SSF54117">
    <property type="entry name" value="Interleukin 8-like chemokines"/>
    <property type="match status" value="1"/>
</dbReference>
<dbReference type="InterPro" id="IPR001811">
    <property type="entry name" value="Chemokine_IL8-like_dom"/>
</dbReference>
<dbReference type="PANTHER" id="PTHR12015:SF203">
    <property type="entry name" value="CHEMOKINE INTERLEUKIN-8-LIKE DOMAIN-CONTAINING PROTEIN"/>
    <property type="match status" value="1"/>
</dbReference>
<keyword evidence="4" id="KW-0964">Secreted</keyword>
<dbReference type="InterPro" id="IPR039809">
    <property type="entry name" value="Chemokine_b/g/d"/>
</dbReference>
<reference evidence="7" key="2">
    <citation type="submission" date="2025-09" db="UniProtKB">
        <authorList>
            <consortium name="Ensembl"/>
        </authorList>
    </citation>
    <scope>IDENTIFICATION</scope>
</reference>
<evidence type="ECO:0000259" key="6">
    <source>
        <dbReference type="SMART" id="SM00199"/>
    </source>
</evidence>
<dbReference type="InterPro" id="IPR001089">
    <property type="entry name" value="Chemokine_CXC"/>
</dbReference>
<keyword evidence="8" id="KW-1185">Reference proteome</keyword>
<keyword evidence="5" id="KW-0812">Transmembrane</keyword>
<dbReference type="GO" id="GO:0008009">
    <property type="term" value="F:chemokine activity"/>
    <property type="evidence" value="ECO:0007669"/>
    <property type="project" value="InterPro"/>
</dbReference>
<dbReference type="PANTHER" id="PTHR12015">
    <property type="entry name" value="SMALL INDUCIBLE CYTOKINE A"/>
    <property type="match status" value="1"/>
</dbReference>
<dbReference type="GeneTree" id="ENSGT01000000214675"/>
<dbReference type="Ensembl" id="ENSHBUT00000010364.1">
    <property type="protein sequence ID" value="ENSHBUP00000003451.1"/>
    <property type="gene ID" value="ENSHBUG00000004697.1"/>
</dbReference>
<dbReference type="Proteomes" id="UP000264840">
    <property type="component" value="Unplaced"/>
</dbReference>
<comment type="subcellular location">
    <subcellularLocation>
        <location evidence="1">Secreted</location>
    </subcellularLocation>
</comment>
<dbReference type="STRING" id="8153.ENSHBUP00000003451"/>
<dbReference type="InterPro" id="IPR033899">
    <property type="entry name" value="CXC_Chemokine_domain"/>
</dbReference>
<evidence type="ECO:0000256" key="3">
    <source>
        <dbReference type="ARBA" id="ARBA00022514"/>
    </source>
</evidence>
<keyword evidence="5" id="KW-1133">Transmembrane helix</keyword>
<dbReference type="InterPro" id="IPR036048">
    <property type="entry name" value="Interleukin_8-like_sf"/>
</dbReference>
<evidence type="ECO:0000313" key="8">
    <source>
        <dbReference type="Proteomes" id="UP000264840"/>
    </source>
</evidence>
<feature type="transmembrane region" description="Helical" evidence="5">
    <location>
        <begin position="25"/>
        <end position="46"/>
    </location>
</feature>
<dbReference type="Pfam" id="PF00048">
    <property type="entry name" value="IL8"/>
    <property type="match status" value="1"/>
</dbReference>
<evidence type="ECO:0000256" key="1">
    <source>
        <dbReference type="ARBA" id="ARBA00004613"/>
    </source>
</evidence>
<comment type="similarity">
    <text evidence="2">Belongs to the intercrine alpha (chemokine CxC) family.</text>
</comment>
<name>A0A3Q3BPA2_HAPBU</name>
<evidence type="ECO:0000313" key="7">
    <source>
        <dbReference type="Ensembl" id="ENSHBUP00000003451.1"/>
    </source>
</evidence>
<dbReference type="CDD" id="cd00273">
    <property type="entry name" value="Chemokine_CXC"/>
    <property type="match status" value="1"/>
</dbReference>
<keyword evidence="3" id="KW-0202">Cytokine</keyword>
<reference evidence="7" key="1">
    <citation type="submission" date="2025-08" db="UniProtKB">
        <authorList>
            <consortium name="Ensembl"/>
        </authorList>
    </citation>
    <scope>IDENTIFICATION</scope>
</reference>
<dbReference type="GO" id="GO:0006952">
    <property type="term" value="P:defense response"/>
    <property type="evidence" value="ECO:0007669"/>
    <property type="project" value="InterPro"/>
</dbReference>
<protein>
    <recommendedName>
        <fullName evidence="6">Chemokine interleukin-8-like domain-containing protein</fullName>
    </recommendedName>
</protein>
<feature type="domain" description="Chemokine interleukin-8-like" evidence="6">
    <location>
        <begin position="86"/>
        <end position="147"/>
    </location>
</feature>
<dbReference type="GO" id="GO:0005615">
    <property type="term" value="C:extracellular space"/>
    <property type="evidence" value="ECO:0007669"/>
    <property type="project" value="UniProtKB-KW"/>
</dbReference>
<dbReference type="PRINTS" id="PR00437">
    <property type="entry name" value="SMALLCYTKCXC"/>
</dbReference>
<feature type="transmembrane region" description="Helical" evidence="5">
    <location>
        <begin position="66"/>
        <end position="87"/>
    </location>
</feature>
<dbReference type="AlphaFoldDB" id="A0A3Q3BPA2"/>
<dbReference type="Gene3D" id="2.40.50.40">
    <property type="match status" value="1"/>
</dbReference>
<proteinExistence type="inferred from homology"/>
<keyword evidence="5" id="KW-0472">Membrane</keyword>
<accession>A0A3Q3BPA2</accession>
<dbReference type="PRINTS" id="PR00436">
    <property type="entry name" value="INTERLEUKIN8"/>
</dbReference>
<organism evidence="7 8">
    <name type="scientific">Haplochromis burtoni</name>
    <name type="common">Burton's mouthbrooder</name>
    <name type="synonym">Chromis burtoni</name>
    <dbReference type="NCBI Taxonomy" id="8153"/>
    <lineage>
        <taxon>Eukaryota</taxon>
        <taxon>Metazoa</taxon>
        <taxon>Chordata</taxon>
        <taxon>Craniata</taxon>
        <taxon>Vertebrata</taxon>
        <taxon>Euteleostomi</taxon>
        <taxon>Actinopterygii</taxon>
        <taxon>Neopterygii</taxon>
        <taxon>Teleostei</taxon>
        <taxon>Neoteleostei</taxon>
        <taxon>Acanthomorphata</taxon>
        <taxon>Ovalentaria</taxon>
        <taxon>Cichlomorphae</taxon>
        <taxon>Cichliformes</taxon>
        <taxon>Cichlidae</taxon>
        <taxon>African cichlids</taxon>
        <taxon>Pseudocrenilabrinae</taxon>
        <taxon>Haplochromini</taxon>
        <taxon>Haplochromis</taxon>
    </lineage>
</organism>
<evidence type="ECO:0000256" key="5">
    <source>
        <dbReference type="SAM" id="Phobius"/>
    </source>
</evidence>
<dbReference type="SMART" id="SM00199">
    <property type="entry name" value="SCY"/>
    <property type="match status" value="1"/>
</dbReference>
<evidence type="ECO:0000256" key="4">
    <source>
        <dbReference type="ARBA" id="ARBA00022525"/>
    </source>
</evidence>